<dbReference type="PANTHER" id="PTHR12131:SF1">
    <property type="entry name" value="ATP-DEPENDENT RNA HELICASE SUPV3L1, MITOCHONDRIAL-RELATED"/>
    <property type="match status" value="1"/>
</dbReference>
<dbReference type="GO" id="GO:0003724">
    <property type="term" value="F:RNA helicase activity"/>
    <property type="evidence" value="ECO:0007669"/>
    <property type="project" value="UniProtKB-EC"/>
</dbReference>
<feature type="domain" description="ATP-dependent RNA helicase Ski2/MTR4 C-terminal" evidence="6">
    <location>
        <begin position="133"/>
        <end position="327"/>
    </location>
</feature>
<dbReference type="Gene3D" id="1.10.3380.30">
    <property type="match status" value="1"/>
</dbReference>
<protein>
    <recommendedName>
        <fullName evidence="6">ATP-dependent RNA helicase Ski2/MTR4 C-terminal domain-containing protein</fullName>
    </recommendedName>
</protein>
<evidence type="ECO:0000259" key="6">
    <source>
        <dbReference type="SMART" id="SM01142"/>
    </source>
</evidence>
<dbReference type="AlphaFoldDB" id="A0A4S2M1M7"/>
<dbReference type="EMBL" id="SJOL01005568">
    <property type="protein sequence ID" value="TGZ70145.1"/>
    <property type="molecule type" value="Genomic_DNA"/>
</dbReference>
<evidence type="ECO:0000313" key="7">
    <source>
        <dbReference type="EMBL" id="TGZ70145.1"/>
    </source>
</evidence>
<dbReference type="GO" id="GO:0005524">
    <property type="term" value="F:ATP binding"/>
    <property type="evidence" value="ECO:0007669"/>
    <property type="project" value="UniProtKB-KW"/>
</dbReference>
<dbReference type="SMART" id="SM01142">
    <property type="entry name" value="DSHCT"/>
    <property type="match status" value="1"/>
</dbReference>
<dbReference type="STRING" id="147828.A0A4S2M1M7"/>
<dbReference type="Pfam" id="PF08148">
    <property type="entry name" value="DSHCT"/>
    <property type="match status" value="1"/>
</dbReference>
<comment type="caution">
    <text evidence="7">The sequence shown here is derived from an EMBL/GenBank/DDBJ whole genome shotgun (WGS) entry which is preliminary data.</text>
</comment>
<keyword evidence="3" id="KW-0347">Helicase</keyword>
<dbReference type="PANTHER" id="PTHR12131">
    <property type="entry name" value="ATP-DEPENDENT RNA AND DNA HELICASE"/>
    <property type="match status" value="1"/>
</dbReference>
<evidence type="ECO:0000256" key="3">
    <source>
        <dbReference type="ARBA" id="ARBA00022806"/>
    </source>
</evidence>
<keyword evidence="1" id="KW-0547">Nucleotide-binding</keyword>
<dbReference type="Proteomes" id="UP000308267">
    <property type="component" value="Unassembled WGS sequence"/>
</dbReference>
<evidence type="ECO:0000256" key="5">
    <source>
        <dbReference type="ARBA" id="ARBA00047984"/>
    </source>
</evidence>
<name>A0A4S2M1M7_OPIFE</name>
<keyword evidence="8" id="KW-1185">Reference proteome</keyword>
<dbReference type="InterPro" id="IPR050699">
    <property type="entry name" value="RNA-DNA_Helicase"/>
</dbReference>
<evidence type="ECO:0000256" key="4">
    <source>
        <dbReference type="ARBA" id="ARBA00022840"/>
    </source>
</evidence>
<dbReference type="InterPro" id="IPR012961">
    <property type="entry name" value="Ski2/MTR4_C"/>
</dbReference>
<dbReference type="OrthoDB" id="64767at2759"/>
<accession>A0A4S2M1M7</accession>
<sequence>MKQFESYVKLKEALASANCDRRALATESESVIPLLQPDRVVKAVHALESRVSLNPLASRPDIDQLVDIYTQRTLLSFVEVELNRRVYCLNVSNMSQSIEDELRRARNVLDKKNAIFHELQARKRFLRQLGFCSETDAVTFKGRVACEISSGDELILTELMLDNFFSSLTPAQLAGVLSCFVVKKSFGKHRCIQLRSDMAQALETIKTKARSLARVAIECGICYSGVASDPTDGTSGDICELAALLNRVRLLDDEQACVDRFSGDLMEVVRAWAEGLSFSRLRELAPVSDGNVIRCLRKLNGLLHQMHNAAKVAGNTELGNKFLEGRL</sequence>
<evidence type="ECO:0000256" key="2">
    <source>
        <dbReference type="ARBA" id="ARBA00022801"/>
    </source>
</evidence>
<keyword evidence="4" id="KW-0067">ATP-binding</keyword>
<reference evidence="7 8" key="1">
    <citation type="journal article" date="2019" name="BMC Genomics">
        <title>New insights from Opisthorchis felineus genome: update on genomics of the epidemiologically important liver flukes.</title>
        <authorList>
            <person name="Ershov N.I."/>
            <person name="Mordvinov V.A."/>
            <person name="Prokhortchouk E.B."/>
            <person name="Pakharukova M.Y."/>
            <person name="Gunbin K.V."/>
            <person name="Ustyantsev K."/>
            <person name="Genaev M.A."/>
            <person name="Blinov A.G."/>
            <person name="Mazur A."/>
            <person name="Boulygina E."/>
            <person name="Tsygankova S."/>
            <person name="Khrameeva E."/>
            <person name="Chekanov N."/>
            <person name="Fan G."/>
            <person name="Xiao A."/>
            <person name="Zhang H."/>
            <person name="Xu X."/>
            <person name="Yang H."/>
            <person name="Solovyev V."/>
            <person name="Lee S.M."/>
            <person name="Liu X."/>
            <person name="Afonnikov D.A."/>
            <person name="Skryabin K.G."/>
        </authorList>
    </citation>
    <scope>NUCLEOTIDE SEQUENCE [LARGE SCALE GENOMIC DNA]</scope>
    <source>
        <strain evidence="7">AK-0245</strain>
        <tissue evidence="7">Whole organism</tissue>
    </source>
</reference>
<keyword evidence="2" id="KW-0378">Hydrolase</keyword>
<comment type="catalytic activity">
    <reaction evidence="5">
        <text>ATP + H2O = ADP + phosphate + H(+)</text>
        <dbReference type="Rhea" id="RHEA:13065"/>
        <dbReference type="ChEBI" id="CHEBI:15377"/>
        <dbReference type="ChEBI" id="CHEBI:15378"/>
        <dbReference type="ChEBI" id="CHEBI:30616"/>
        <dbReference type="ChEBI" id="CHEBI:43474"/>
        <dbReference type="ChEBI" id="CHEBI:456216"/>
        <dbReference type="EC" id="3.6.4.13"/>
    </reaction>
</comment>
<gene>
    <name evidence="7" type="ORF">CRM22_003353</name>
</gene>
<dbReference type="GO" id="GO:0016787">
    <property type="term" value="F:hydrolase activity"/>
    <property type="evidence" value="ECO:0007669"/>
    <property type="project" value="UniProtKB-KW"/>
</dbReference>
<evidence type="ECO:0000313" key="8">
    <source>
        <dbReference type="Proteomes" id="UP000308267"/>
    </source>
</evidence>
<organism evidence="7 8">
    <name type="scientific">Opisthorchis felineus</name>
    <dbReference type="NCBI Taxonomy" id="147828"/>
    <lineage>
        <taxon>Eukaryota</taxon>
        <taxon>Metazoa</taxon>
        <taxon>Spiralia</taxon>
        <taxon>Lophotrochozoa</taxon>
        <taxon>Platyhelminthes</taxon>
        <taxon>Trematoda</taxon>
        <taxon>Digenea</taxon>
        <taxon>Opisthorchiida</taxon>
        <taxon>Opisthorchiata</taxon>
        <taxon>Opisthorchiidae</taxon>
        <taxon>Opisthorchis</taxon>
    </lineage>
</organism>
<proteinExistence type="predicted"/>
<evidence type="ECO:0000256" key="1">
    <source>
        <dbReference type="ARBA" id="ARBA00022741"/>
    </source>
</evidence>